<name>A0A975H6E7_9FLAO</name>
<dbReference type="Proteomes" id="UP000663920">
    <property type="component" value="Chromosome"/>
</dbReference>
<dbReference type="EMBL" id="CP071869">
    <property type="protein sequence ID" value="QTE21839.1"/>
    <property type="molecule type" value="Genomic_DNA"/>
</dbReference>
<dbReference type="AlphaFoldDB" id="A0A975H6E7"/>
<evidence type="ECO:0000313" key="2">
    <source>
        <dbReference type="Proteomes" id="UP000663920"/>
    </source>
</evidence>
<reference evidence="1 2" key="1">
    <citation type="submission" date="2021-03" db="EMBL/GenBank/DDBJ databases">
        <title>Complete genome of Polaribacter_sp.SM13.</title>
        <authorList>
            <person name="Jeong S.W."/>
            <person name="Bae J.W."/>
        </authorList>
    </citation>
    <scope>NUCLEOTIDE SEQUENCE [LARGE SCALE GENOMIC DNA]</scope>
    <source>
        <strain evidence="1 2">SM13</strain>
    </source>
</reference>
<dbReference type="KEGG" id="pcea:J3359_13580"/>
<proteinExistence type="predicted"/>
<protein>
    <submittedName>
        <fullName evidence="1">Uncharacterized protein</fullName>
    </submittedName>
</protein>
<keyword evidence="2" id="KW-1185">Reference proteome</keyword>
<organism evidence="1 2">
    <name type="scientific">Polaribacter cellanae</name>
    <dbReference type="NCBI Taxonomy" id="2818493"/>
    <lineage>
        <taxon>Bacteria</taxon>
        <taxon>Pseudomonadati</taxon>
        <taxon>Bacteroidota</taxon>
        <taxon>Flavobacteriia</taxon>
        <taxon>Flavobacteriales</taxon>
        <taxon>Flavobacteriaceae</taxon>
    </lineage>
</organism>
<sequence length="71" mass="7819">MKTLTILIISVTIFSNLNNQLGNSNNCLIDGKKNLDISKSSRNITQRVEGTNITLRTTKTIGGNDDILKEL</sequence>
<evidence type="ECO:0000313" key="1">
    <source>
        <dbReference type="EMBL" id="QTE21839.1"/>
    </source>
</evidence>
<accession>A0A975H6E7</accession>
<gene>
    <name evidence="1" type="ORF">J3359_13580</name>
</gene>
<dbReference type="RefSeq" id="WP_208077387.1">
    <property type="nucleotide sequence ID" value="NZ_CP071869.1"/>
</dbReference>